<comment type="caution">
    <text evidence="2">The sequence shown here is derived from an EMBL/GenBank/DDBJ whole genome shotgun (WGS) entry which is preliminary data.</text>
</comment>
<dbReference type="EMBL" id="SJPO01000004">
    <property type="protein sequence ID" value="TWT77189.1"/>
    <property type="molecule type" value="Genomic_DNA"/>
</dbReference>
<evidence type="ECO:0000313" key="2">
    <source>
        <dbReference type="EMBL" id="TWT77189.1"/>
    </source>
</evidence>
<organism evidence="2 3">
    <name type="scientific">Posidoniimonas polymericola</name>
    <dbReference type="NCBI Taxonomy" id="2528002"/>
    <lineage>
        <taxon>Bacteria</taxon>
        <taxon>Pseudomonadati</taxon>
        <taxon>Planctomycetota</taxon>
        <taxon>Planctomycetia</taxon>
        <taxon>Pirellulales</taxon>
        <taxon>Lacipirellulaceae</taxon>
        <taxon>Posidoniimonas</taxon>
    </lineage>
</organism>
<sequence>MRKLAMVLNAVVVVFFVGFLAYTVIARQHLESLAREFVVEKTLEYAGPLVEVGEASLESPLAKKLLSDDQANAIRSEITAYHADPRGYVTDLAERKQDAAPIENANPLLKKVASIKNKVRTFYYDTLNALITDLRVFSCSNLIAGLIALGLAYCSPGEIRTRILLLSLAMFVAVLYCSFLYLDDLTFFRILSRAHLGWGYAVVLCVAIVSVYRDYVRHLPGEEGKAAAGKPASIDAD</sequence>
<reference evidence="2 3" key="1">
    <citation type="submission" date="2019-02" db="EMBL/GenBank/DDBJ databases">
        <title>Deep-cultivation of Planctomycetes and their phenomic and genomic characterization uncovers novel biology.</title>
        <authorList>
            <person name="Wiegand S."/>
            <person name="Jogler M."/>
            <person name="Boedeker C."/>
            <person name="Pinto D."/>
            <person name="Vollmers J."/>
            <person name="Rivas-Marin E."/>
            <person name="Kohn T."/>
            <person name="Peeters S.H."/>
            <person name="Heuer A."/>
            <person name="Rast P."/>
            <person name="Oberbeckmann S."/>
            <person name="Bunk B."/>
            <person name="Jeske O."/>
            <person name="Meyerdierks A."/>
            <person name="Storesund J.E."/>
            <person name="Kallscheuer N."/>
            <person name="Luecker S."/>
            <person name="Lage O.M."/>
            <person name="Pohl T."/>
            <person name="Merkel B.J."/>
            <person name="Hornburger P."/>
            <person name="Mueller R.-W."/>
            <person name="Bruemmer F."/>
            <person name="Labrenz M."/>
            <person name="Spormann A.M."/>
            <person name="Op Den Camp H."/>
            <person name="Overmann J."/>
            <person name="Amann R."/>
            <person name="Jetten M.S.M."/>
            <person name="Mascher T."/>
            <person name="Medema M.H."/>
            <person name="Devos D.P."/>
            <person name="Kaster A.-K."/>
            <person name="Ovreas L."/>
            <person name="Rohde M."/>
            <person name="Galperin M.Y."/>
            <person name="Jogler C."/>
        </authorList>
    </citation>
    <scope>NUCLEOTIDE SEQUENCE [LARGE SCALE GENOMIC DNA]</scope>
    <source>
        <strain evidence="2 3">Pla123a</strain>
    </source>
</reference>
<keyword evidence="1" id="KW-0812">Transmembrane</keyword>
<proteinExistence type="predicted"/>
<feature type="transmembrane region" description="Helical" evidence="1">
    <location>
        <begin position="163"/>
        <end position="182"/>
    </location>
</feature>
<dbReference type="AlphaFoldDB" id="A0A5C5YQR7"/>
<protein>
    <submittedName>
        <fullName evidence="2">Uncharacterized protein</fullName>
    </submittedName>
</protein>
<gene>
    <name evidence="2" type="ORF">Pla123a_18440</name>
</gene>
<evidence type="ECO:0000256" key="1">
    <source>
        <dbReference type="SAM" id="Phobius"/>
    </source>
</evidence>
<feature type="transmembrane region" description="Helical" evidence="1">
    <location>
        <begin position="134"/>
        <end position="154"/>
    </location>
</feature>
<feature type="transmembrane region" description="Helical" evidence="1">
    <location>
        <begin position="194"/>
        <end position="212"/>
    </location>
</feature>
<dbReference type="OrthoDB" id="285561at2"/>
<keyword evidence="3" id="KW-1185">Reference proteome</keyword>
<feature type="transmembrane region" description="Helical" evidence="1">
    <location>
        <begin position="7"/>
        <end position="25"/>
    </location>
</feature>
<name>A0A5C5YQR7_9BACT</name>
<accession>A0A5C5YQR7</accession>
<keyword evidence="1" id="KW-0472">Membrane</keyword>
<evidence type="ECO:0000313" key="3">
    <source>
        <dbReference type="Proteomes" id="UP000318478"/>
    </source>
</evidence>
<dbReference type="Proteomes" id="UP000318478">
    <property type="component" value="Unassembled WGS sequence"/>
</dbReference>
<dbReference type="RefSeq" id="WP_146586116.1">
    <property type="nucleotide sequence ID" value="NZ_SJPO01000004.1"/>
</dbReference>
<keyword evidence="1" id="KW-1133">Transmembrane helix</keyword>